<dbReference type="EMBL" id="QAID01000046">
    <property type="protein sequence ID" value="MDN4581298.1"/>
    <property type="molecule type" value="Genomic_DNA"/>
</dbReference>
<gene>
    <name evidence="1" type="ORF">DBA34_00985</name>
    <name evidence="2" type="ORF">DBB29_24610</name>
</gene>
<dbReference type="AlphaFoldDB" id="A0AAW7MGE7"/>
<accession>A0AAW7MGE7</accession>
<dbReference type="Proteomes" id="UP001172791">
    <property type="component" value="Unassembled WGS sequence"/>
</dbReference>
<dbReference type="EMBL" id="QAIC01000022">
    <property type="protein sequence ID" value="MDN4571844.1"/>
    <property type="molecule type" value="Genomic_DNA"/>
</dbReference>
<protein>
    <submittedName>
        <fullName evidence="1">Uncharacterized protein</fullName>
    </submittedName>
</protein>
<proteinExistence type="predicted"/>
<reference evidence="1" key="1">
    <citation type="submission" date="2018-04" db="EMBL/GenBank/DDBJ databases">
        <authorList>
            <person name="Jy Z."/>
        </authorList>
    </citation>
    <scope>NUCLEOTIDE SEQUENCE</scope>
    <source>
        <strain evidence="2">AS13</strain>
        <strain evidence="1">LA18</strain>
    </source>
</reference>
<evidence type="ECO:0000313" key="4">
    <source>
        <dbReference type="Proteomes" id="UP001172791"/>
    </source>
</evidence>
<keyword evidence="3" id="KW-1185">Reference proteome</keyword>
<comment type="caution">
    <text evidence="1">The sequence shown here is derived from an EMBL/GenBank/DDBJ whole genome shotgun (WGS) entry which is preliminary data.</text>
</comment>
<evidence type="ECO:0000313" key="1">
    <source>
        <dbReference type="EMBL" id="MDN4571844.1"/>
    </source>
</evidence>
<evidence type="ECO:0000313" key="3">
    <source>
        <dbReference type="Proteomes" id="UP001172788"/>
    </source>
</evidence>
<dbReference type="Proteomes" id="UP001172788">
    <property type="component" value="Unassembled WGS sequence"/>
</dbReference>
<evidence type="ECO:0000313" key="2">
    <source>
        <dbReference type="EMBL" id="MDN4581298.1"/>
    </source>
</evidence>
<name>A0AAW7MGE7_9BURK</name>
<dbReference type="RefSeq" id="WP_301233192.1">
    <property type="nucleotide sequence ID" value="NZ_QAIC01000022.1"/>
</dbReference>
<sequence length="74" mass="8433">MWKTVSEAYAACEVGQTASVRPANDGEDTLRRFQTEVEAAARFQREGKIRIVMDHKERETGSDFTDLIMIERIA</sequence>
<organism evidence="1 4">
    <name type="scientific">Pandoraea cepalis</name>
    <dbReference type="NCBI Taxonomy" id="2508294"/>
    <lineage>
        <taxon>Bacteria</taxon>
        <taxon>Pseudomonadati</taxon>
        <taxon>Pseudomonadota</taxon>
        <taxon>Betaproteobacteria</taxon>
        <taxon>Burkholderiales</taxon>
        <taxon>Burkholderiaceae</taxon>
        <taxon>Pandoraea</taxon>
    </lineage>
</organism>